<proteinExistence type="predicted"/>
<protein>
    <submittedName>
        <fullName evidence="3">GTP pyrophosphokinase</fullName>
    </submittedName>
</protein>
<dbReference type="SUPFAM" id="SSF81301">
    <property type="entry name" value="Nucleotidyltransferase"/>
    <property type="match status" value="1"/>
</dbReference>
<evidence type="ECO:0000313" key="3">
    <source>
        <dbReference type="EMBL" id="MCC2748884.1"/>
    </source>
</evidence>
<feature type="non-terminal residue" evidence="3">
    <location>
        <position position="84"/>
    </location>
</feature>
<gene>
    <name evidence="3" type="ORF">LK487_18095</name>
</gene>
<dbReference type="Pfam" id="PF04607">
    <property type="entry name" value="RelA_SpoT"/>
    <property type="match status" value="1"/>
</dbReference>
<accession>A0AAW4WV50</accession>
<dbReference type="InterPro" id="IPR043519">
    <property type="entry name" value="NT_sf"/>
</dbReference>
<sequence>IRTYEMHRTAEYGIAAHWKYKESSDGKAPVGKSEEEKLNWLRQILEWQRDMSDNKEFMSLLKNDLDLFADSVYCFTPQGDVKTL</sequence>
<feature type="non-terminal residue" evidence="3">
    <location>
        <position position="1"/>
    </location>
</feature>
<feature type="domain" description="RelA/SpoT" evidence="2">
    <location>
        <begin position="1"/>
        <end position="24"/>
    </location>
</feature>
<dbReference type="GO" id="GO:0005886">
    <property type="term" value="C:plasma membrane"/>
    <property type="evidence" value="ECO:0007669"/>
    <property type="project" value="TreeGrafter"/>
</dbReference>
<dbReference type="InterPro" id="IPR007685">
    <property type="entry name" value="RelA_SpoT"/>
</dbReference>
<dbReference type="Proteomes" id="UP001197847">
    <property type="component" value="Unassembled WGS sequence"/>
</dbReference>
<evidence type="ECO:0000259" key="2">
    <source>
        <dbReference type="Pfam" id="PF04607"/>
    </source>
</evidence>
<dbReference type="PANTHER" id="PTHR21262">
    <property type="entry name" value="GUANOSINE-3',5'-BIS DIPHOSPHATE 3'-PYROPHOSPHOHYDROLASE"/>
    <property type="match status" value="1"/>
</dbReference>
<evidence type="ECO:0000313" key="4">
    <source>
        <dbReference type="Proteomes" id="UP001197847"/>
    </source>
</evidence>
<dbReference type="PANTHER" id="PTHR21262:SF31">
    <property type="entry name" value="GTP PYROPHOSPHOKINASE"/>
    <property type="match status" value="1"/>
</dbReference>
<evidence type="ECO:0000256" key="1">
    <source>
        <dbReference type="ARBA" id="ARBA00004976"/>
    </source>
</evidence>
<comment type="pathway">
    <text evidence="1">Purine metabolism; ppGpp biosynthesis; ppGpp from GTP: step 1/2.</text>
</comment>
<name>A0AAW4WV50_9FIRM</name>
<dbReference type="AlphaFoldDB" id="A0AAW4WV50"/>
<comment type="caution">
    <text evidence="3">The sequence shown here is derived from an EMBL/GenBank/DDBJ whole genome shotgun (WGS) entry which is preliminary data.</text>
</comment>
<reference evidence="3" key="1">
    <citation type="submission" date="2021-10" db="EMBL/GenBank/DDBJ databases">
        <title>Collection of gut derived symbiotic bacterial strains cultured from healthy donors.</title>
        <authorList>
            <person name="Lin H."/>
            <person name="Littmann E."/>
            <person name="Claire K."/>
            <person name="Pamer E."/>
        </authorList>
    </citation>
    <scope>NUCLEOTIDE SEQUENCE</scope>
    <source>
        <strain evidence="3">MSK.22.92</strain>
    </source>
</reference>
<dbReference type="EMBL" id="JAJFBX010000277">
    <property type="protein sequence ID" value="MCC2748884.1"/>
    <property type="molecule type" value="Genomic_DNA"/>
</dbReference>
<dbReference type="GO" id="GO:0015969">
    <property type="term" value="P:guanosine tetraphosphate metabolic process"/>
    <property type="evidence" value="ECO:0007669"/>
    <property type="project" value="InterPro"/>
</dbReference>
<organism evidence="3 4">
    <name type="scientific">Agathobacter rectalis</name>
    <dbReference type="NCBI Taxonomy" id="39491"/>
    <lineage>
        <taxon>Bacteria</taxon>
        <taxon>Bacillati</taxon>
        <taxon>Bacillota</taxon>
        <taxon>Clostridia</taxon>
        <taxon>Lachnospirales</taxon>
        <taxon>Lachnospiraceae</taxon>
        <taxon>Agathobacter</taxon>
    </lineage>
</organism>